<gene>
    <name evidence="5" type="ORF">DS031_16390</name>
</gene>
<feature type="domain" description="HTH araC/xylS-type" evidence="4">
    <location>
        <begin position="186"/>
        <end position="284"/>
    </location>
</feature>
<keyword evidence="2" id="KW-0238">DNA-binding</keyword>
<dbReference type="InterPro" id="IPR018060">
    <property type="entry name" value="HTH_AraC"/>
</dbReference>
<dbReference type="InterPro" id="IPR018062">
    <property type="entry name" value="HTH_AraC-typ_CS"/>
</dbReference>
<protein>
    <submittedName>
        <fullName evidence="5">AraC family transcriptional regulator</fullName>
    </submittedName>
</protein>
<dbReference type="AlphaFoldDB" id="A0A366XX87"/>
<dbReference type="InterPro" id="IPR014710">
    <property type="entry name" value="RmlC-like_jellyroll"/>
</dbReference>
<dbReference type="SUPFAM" id="SSF51215">
    <property type="entry name" value="Regulatory protein AraC"/>
    <property type="match status" value="1"/>
</dbReference>
<comment type="caution">
    <text evidence="5">The sequence shown here is derived from an EMBL/GenBank/DDBJ whole genome shotgun (WGS) entry which is preliminary data.</text>
</comment>
<proteinExistence type="predicted"/>
<keyword evidence="6" id="KW-1185">Reference proteome</keyword>
<reference evidence="5 6" key="1">
    <citation type="submission" date="2018-07" db="EMBL/GenBank/DDBJ databases">
        <title>Lottiidibacillus patelloidae gen. nov., sp. nov., isolated from the intestinal tract of a marine limpet and the reclassification of B. taeanensis BH030017T, B. algicola KMM 3737T and B. hwajinpoensis SW-72T as genus Lottiidibacillus.</title>
        <authorList>
            <person name="Liu R."/>
            <person name="Huang Z."/>
        </authorList>
    </citation>
    <scope>NUCLEOTIDE SEQUENCE [LARGE SCALE GENOMIC DNA]</scope>
    <source>
        <strain evidence="5 6">BH030017</strain>
    </source>
</reference>
<evidence type="ECO:0000256" key="1">
    <source>
        <dbReference type="ARBA" id="ARBA00023015"/>
    </source>
</evidence>
<name>A0A366XX87_9BACI</name>
<evidence type="ECO:0000313" key="6">
    <source>
        <dbReference type="Proteomes" id="UP000253314"/>
    </source>
</evidence>
<dbReference type="PROSITE" id="PS01124">
    <property type="entry name" value="HTH_ARAC_FAMILY_2"/>
    <property type="match status" value="1"/>
</dbReference>
<dbReference type="CDD" id="cd02208">
    <property type="entry name" value="cupin_RmlC-like"/>
    <property type="match status" value="1"/>
</dbReference>
<dbReference type="Proteomes" id="UP000253314">
    <property type="component" value="Unassembled WGS sequence"/>
</dbReference>
<dbReference type="EMBL" id="QOCW01000019">
    <property type="protein sequence ID" value="RBW68561.1"/>
    <property type="molecule type" value="Genomic_DNA"/>
</dbReference>
<dbReference type="SMART" id="SM00342">
    <property type="entry name" value="HTH_ARAC"/>
    <property type="match status" value="1"/>
</dbReference>
<accession>A0A366XX87</accession>
<keyword evidence="3" id="KW-0804">Transcription</keyword>
<dbReference type="OrthoDB" id="149040at2"/>
<evidence type="ECO:0000313" key="5">
    <source>
        <dbReference type="EMBL" id="RBW68561.1"/>
    </source>
</evidence>
<evidence type="ECO:0000259" key="4">
    <source>
        <dbReference type="PROSITE" id="PS01124"/>
    </source>
</evidence>
<evidence type="ECO:0000256" key="3">
    <source>
        <dbReference type="ARBA" id="ARBA00023163"/>
    </source>
</evidence>
<dbReference type="GO" id="GO:0003700">
    <property type="term" value="F:DNA-binding transcription factor activity"/>
    <property type="evidence" value="ECO:0007669"/>
    <property type="project" value="InterPro"/>
</dbReference>
<dbReference type="PANTHER" id="PTHR43280">
    <property type="entry name" value="ARAC-FAMILY TRANSCRIPTIONAL REGULATOR"/>
    <property type="match status" value="1"/>
</dbReference>
<keyword evidence="1" id="KW-0805">Transcription regulation</keyword>
<dbReference type="InterPro" id="IPR009057">
    <property type="entry name" value="Homeodomain-like_sf"/>
</dbReference>
<dbReference type="Pfam" id="PF02311">
    <property type="entry name" value="AraC_binding"/>
    <property type="match status" value="1"/>
</dbReference>
<dbReference type="PROSITE" id="PS00041">
    <property type="entry name" value="HTH_ARAC_FAMILY_1"/>
    <property type="match status" value="1"/>
</dbReference>
<dbReference type="SUPFAM" id="SSF46689">
    <property type="entry name" value="Homeodomain-like"/>
    <property type="match status" value="2"/>
</dbReference>
<dbReference type="Gene3D" id="1.10.10.60">
    <property type="entry name" value="Homeodomain-like"/>
    <property type="match status" value="2"/>
</dbReference>
<dbReference type="Gene3D" id="2.60.120.10">
    <property type="entry name" value="Jelly Rolls"/>
    <property type="match status" value="1"/>
</dbReference>
<dbReference type="InterPro" id="IPR003313">
    <property type="entry name" value="AraC-bd"/>
</dbReference>
<sequence length="296" mass="34007">MSSKLTLNQYANRLVQYGSAFHVHYWGVMPKHYDNLLHKHSFFEICYVLDGKGSYIDETTTYELEKNTMFFSRPEVLHQIKSEEGLALVYVAFELINSESSEEWNKIMKEAEQCSEIVINVEEESTAALLWKSLLIESKKNEKAFFEEMLTNLSYSLIVSLLQAFVPSLKKDNHNSSPETSPSLLNVAKLHIKDNLSGSLKLTDVARHLHISGRHLSRIFVSELGISYSEFVQNERVQRAATLLKTTDLSIKDIAEETGFTSVHYFTRVFTSALRHSPGRFRSLYTDLKETTYKDE</sequence>
<dbReference type="GO" id="GO:0043565">
    <property type="term" value="F:sequence-specific DNA binding"/>
    <property type="evidence" value="ECO:0007669"/>
    <property type="project" value="InterPro"/>
</dbReference>
<dbReference type="PANTHER" id="PTHR43280:SF28">
    <property type="entry name" value="HTH-TYPE TRANSCRIPTIONAL ACTIVATOR RHAS"/>
    <property type="match status" value="1"/>
</dbReference>
<organism evidence="5 6">
    <name type="scientific">Bacillus taeanensis</name>
    <dbReference type="NCBI Taxonomy" id="273032"/>
    <lineage>
        <taxon>Bacteria</taxon>
        <taxon>Bacillati</taxon>
        <taxon>Bacillota</taxon>
        <taxon>Bacilli</taxon>
        <taxon>Bacillales</taxon>
        <taxon>Bacillaceae</taxon>
        <taxon>Bacillus</taxon>
    </lineage>
</organism>
<evidence type="ECO:0000256" key="2">
    <source>
        <dbReference type="ARBA" id="ARBA00023125"/>
    </source>
</evidence>
<dbReference type="InterPro" id="IPR037923">
    <property type="entry name" value="HTH-like"/>
</dbReference>
<dbReference type="Pfam" id="PF12833">
    <property type="entry name" value="HTH_18"/>
    <property type="match status" value="1"/>
</dbReference>